<dbReference type="InterPro" id="IPR000801">
    <property type="entry name" value="Esterase-like"/>
</dbReference>
<reference evidence="1" key="1">
    <citation type="submission" date="2020-10" db="EMBL/GenBank/DDBJ databases">
        <authorList>
            <person name="Gilroy R."/>
        </authorList>
    </citation>
    <scope>NUCLEOTIDE SEQUENCE</scope>
    <source>
        <strain evidence="1">CHK180-2868</strain>
    </source>
</reference>
<proteinExistence type="predicted"/>
<dbReference type="GO" id="GO:0016787">
    <property type="term" value="F:hydrolase activity"/>
    <property type="evidence" value="ECO:0007669"/>
    <property type="project" value="UniProtKB-KW"/>
</dbReference>
<dbReference type="Pfam" id="PF00756">
    <property type="entry name" value="Esterase"/>
    <property type="match status" value="1"/>
</dbReference>
<comment type="caution">
    <text evidence="1">The sequence shown here is derived from an EMBL/GenBank/DDBJ whole genome shotgun (WGS) entry which is preliminary data.</text>
</comment>
<sequence length="373" mass="42738">MKRTNMIPFLILLLVFCISGCGQESRSRETEETVQAAERNTTADIETEEQMSTAENMEQEWMREQAEGKTQEQTEYISTVPEEYFAASDHAGQVVEITYDSYDYTDASQPAIQKTAYVYLPYGYDEADQDTRYDILYLMHGWTMTAGDFFNESQSGIVSILDHMIENGDIPPLIVVCATFDAQNQSQSFSRSVEELSVFHNDLRENLMPYIESHYHTYADGVTPEAFQASRAHRAFGGFSLGAVTTWYQFIYNLDYIQYFLPMSGDCWIMGTYGGRYYPVETVDYLENMLAEGGYGEDDFRIYQGIGTDDPIWGQTDSQIQEMFTRSTFTPENLHYAIIQGGRHDMDACERYIYHALQDFFGEKTAAEFNGEP</sequence>
<dbReference type="Gene3D" id="3.40.50.1820">
    <property type="entry name" value="alpha/beta hydrolase"/>
    <property type="match status" value="1"/>
</dbReference>
<name>A0A9D1A707_9FIRM</name>
<dbReference type="InterPro" id="IPR050583">
    <property type="entry name" value="Mycobacterial_A85_antigen"/>
</dbReference>
<dbReference type="InterPro" id="IPR029058">
    <property type="entry name" value="AB_hydrolase_fold"/>
</dbReference>
<dbReference type="AlphaFoldDB" id="A0A9D1A707"/>
<dbReference type="Proteomes" id="UP000824250">
    <property type="component" value="Unassembled WGS sequence"/>
</dbReference>
<protein>
    <submittedName>
        <fullName evidence="1">Glycoside hydrolase</fullName>
    </submittedName>
</protein>
<keyword evidence="1" id="KW-0378">Hydrolase</keyword>
<organism evidence="1 2">
    <name type="scientific">Candidatus Copromonas faecavium</name>
    <name type="common">nom. illeg.</name>
    <dbReference type="NCBI Taxonomy" id="2840740"/>
    <lineage>
        <taxon>Bacteria</taxon>
        <taxon>Bacillati</taxon>
        <taxon>Bacillota</taxon>
        <taxon>Clostridia</taxon>
        <taxon>Lachnospirales</taxon>
        <taxon>Lachnospiraceae</taxon>
        <taxon>Candidatus Copromonas (nom. illeg.)</taxon>
    </lineage>
</organism>
<accession>A0A9D1A707</accession>
<gene>
    <name evidence="1" type="ORF">IAB28_09310</name>
</gene>
<dbReference type="EMBL" id="DVGC01000053">
    <property type="protein sequence ID" value="HIR06145.1"/>
    <property type="molecule type" value="Genomic_DNA"/>
</dbReference>
<dbReference type="SUPFAM" id="SSF53474">
    <property type="entry name" value="alpha/beta-Hydrolases"/>
    <property type="match status" value="1"/>
</dbReference>
<dbReference type="PANTHER" id="PTHR48098">
    <property type="entry name" value="ENTEROCHELIN ESTERASE-RELATED"/>
    <property type="match status" value="1"/>
</dbReference>
<dbReference type="PANTHER" id="PTHR48098:SF6">
    <property type="entry name" value="FERRI-BACILLIBACTIN ESTERASE BESA"/>
    <property type="match status" value="1"/>
</dbReference>
<reference evidence="1" key="2">
    <citation type="journal article" date="2021" name="PeerJ">
        <title>Extensive microbial diversity within the chicken gut microbiome revealed by metagenomics and culture.</title>
        <authorList>
            <person name="Gilroy R."/>
            <person name="Ravi A."/>
            <person name="Getino M."/>
            <person name="Pursley I."/>
            <person name="Horton D.L."/>
            <person name="Alikhan N.F."/>
            <person name="Baker D."/>
            <person name="Gharbi K."/>
            <person name="Hall N."/>
            <person name="Watson M."/>
            <person name="Adriaenssens E.M."/>
            <person name="Foster-Nyarko E."/>
            <person name="Jarju S."/>
            <person name="Secka A."/>
            <person name="Antonio M."/>
            <person name="Oren A."/>
            <person name="Chaudhuri R.R."/>
            <person name="La Ragione R."/>
            <person name="Hildebrand F."/>
            <person name="Pallen M.J."/>
        </authorList>
    </citation>
    <scope>NUCLEOTIDE SEQUENCE</scope>
    <source>
        <strain evidence="1">CHK180-2868</strain>
    </source>
</reference>
<evidence type="ECO:0000313" key="1">
    <source>
        <dbReference type="EMBL" id="HIR06145.1"/>
    </source>
</evidence>
<evidence type="ECO:0000313" key="2">
    <source>
        <dbReference type="Proteomes" id="UP000824250"/>
    </source>
</evidence>